<dbReference type="PANTHER" id="PTHR48086">
    <property type="entry name" value="SODIUM/PROLINE SYMPORTER-RELATED"/>
    <property type="match status" value="1"/>
</dbReference>
<keyword evidence="7 14" id="KW-1133">Transmembrane helix</keyword>
<reference evidence="15" key="1">
    <citation type="submission" date="2017-05" db="EMBL/GenBank/DDBJ databases">
        <authorList>
            <person name="Varghese N."/>
            <person name="Submissions S."/>
        </authorList>
    </citation>
    <scope>NUCLEOTIDE SEQUENCE</scope>
    <source>
        <strain evidence="15">Su22</strain>
    </source>
</reference>
<comment type="subcellular location">
    <subcellularLocation>
        <location evidence="1">Cell membrane</location>
        <topology evidence="1">Multi-pass membrane protein</topology>
    </subcellularLocation>
</comment>
<evidence type="ECO:0000256" key="8">
    <source>
        <dbReference type="ARBA" id="ARBA00023053"/>
    </source>
</evidence>
<evidence type="ECO:0000256" key="7">
    <source>
        <dbReference type="ARBA" id="ARBA00022989"/>
    </source>
</evidence>
<keyword evidence="9" id="KW-0406">Ion transport</keyword>
<feature type="transmembrane region" description="Helical" evidence="14">
    <location>
        <begin position="6"/>
        <end position="25"/>
    </location>
</feature>
<sequence>MTNNAIAIVIIGIFMLIPLSMGAIASKKSLPTTEDFFVQGRGMGSIAVFFTVAATWWSSFAFLGSNAFFYTRGPVYWTAIAWNILFGILYFVVGKRVWYFGKKNNYITPSDFFNDHYGSKFLTDLIAVIMLLFTVPYLQIQLTGGAYLLEVASGGIIPWRVGGLIFYAVIIVYVWAGGLRAVALTDVFYGVLLFFGMIFAGFYVAGKVGGVEVLFQTLVRTAPENLTLPGPMGNAGPMLWVSMFIITPLGAFMGPQLWTRMYAVKSSRLFNLMPFLLGFAAIAYVGSMLVGMTGVILEPGLERADTILPVMLFKYAPFVLASVITACGAAAAMSTANSQIHSMSAVYTVDIHQKYVNTNMDQKSLVWVGRWAILIFAALAYFMSIFIPGLLVNIGLIALSGTAQVIVPTAGALFWKRSTAAGAIAGLLVSNALLAAYTFIPMFTPPFGMHSGLLTLIVNIIVFVVVSSMTKPRDQALMERIDSLKKVYDASY</sequence>
<keyword evidence="16" id="KW-1185">Reference proteome</keyword>
<dbReference type="InterPro" id="IPR001734">
    <property type="entry name" value="Na/solute_symporter"/>
</dbReference>
<name>A0AA45WTL4_9CLOT</name>
<evidence type="ECO:0000256" key="12">
    <source>
        <dbReference type="ARBA" id="ARBA00033708"/>
    </source>
</evidence>
<feature type="transmembrane region" description="Helical" evidence="14">
    <location>
        <begin position="312"/>
        <end position="333"/>
    </location>
</feature>
<dbReference type="CDD" id="cd10322">
    <property type="entry name" value="SLC5sbd"/>
    <property type="match status" value="1"/>
</dbReference>
<feature type="transmembrane region" description="Helical" evidence="14">
    <location>
        <begin position="421"/>
        <end position="440"/>
    </location>
</feature>
<keyword evidence="6" id="KW-0769">Symport</keyword>
<protein>
    <submittedName>
        <fullName evidence="15">Solute:Na+ symporter, SSS family</fullName>
    </submittedName>
</protein>
<feature type="transmembrane region" description="Helical" evidence="14">
    <location>
        <begin position="238"/>
        <end position="258"/>
    </location>
</feature>
<feature type="transmembrane region" description="Helical" evidence="14">
    <location>
        <begin position="364"/>
        <end position="384"/>
    </location>
</feature>
<keyword evidence="4" id="KW-1003">Cell membrane</keyword>
<feature type="transmembrane region" description="Helical" evidence="14">
    <location>
        <begin position="121"/>
        <end position="140"/>
    </location>
</feature>
<evidence type="ECO:0000313" key="16">
    <source>
        <dbReference type="Proteomes" id="UP001158066"/>
    </source>
</evidence>
<evidence type="ECO:0000256" key="9">
    <source>
        <dbReference type="ARBA" id="ARBA00023065"/>
    </source>
</evidence>
<evidence type="ECO:0000256" key="5">
    <source>
        <dbReference type="ARBA" id="ARBA00022692"/>
    </source>
</evidence>
<feature type="transmembrane region" description="Helical" evidence="14">
    <location>
        <begin position="270"/>
        <end position="292"/>
    </location>
</feature>
<organism evidence="15 16">
    <name type="scientific">Anoxynatronum buryatiense</name>
    <dbReference type="NCBI Taxonomy" id="489973"/>
    <lineage>
        <taxon>Bacteria</taxon>
        <taxon>Bacillati</taxon>
        <taxon>Bacillota</taxon>
        <taxon>Clostridia</taxon>
        <taxon>Eubacteriales</taxon>
        <taxon>Clostridiaceae</taxon>
        <taxon>Anoxynatronum</taxon>
    </lineage>
</organism>
<dbReference type="Proteomes" id="UP001158066">
    <property type="component" value="Unassembled WGS sequence"/>
</dbReference>
<feature type="transmembrane region" description="Helical" evidence="14">
    <location>
        <begin position="187"/>
        <end position="205"/>
    </location>
</feature>
<keyword evidence="8" id="KW-0915">Sodium</keyword>
<keyword evidence="3" id="KW-0813">Transport</keyword>
<dbReference type="GO" id="GO:0015293">
    <property type="term" value="F:symporter activity"/>
    <property type="evidence" value="ECO:0007669"/>
    <property type="project" value="UniProtKB-KW"/>
</dbReference>
<feature type="transmembrane region" description="Helical" evidence="14">
    <location>
        <begin position="390"/>
        <end position="414"/>
    </location>
</feature>
<dbReference type="PROSITE" id="PS50283">
    <property type="entry name" value="NA_SOLUT_SYMP_3"/>
    <property type="match status" value="1"/>
</dbReference>
<dbReference type="InterPro" id="IPR050277">
    <property type="entry name" value="Sodium:Solute_Symporter"/>
</dbReference>
<evidence type="ECO:0000256" key="10">
    <source>
        <dbReference type="ARBA" id="ARBA00023136"/>
    </source>
</evidence>
<dbReference type="AlphaFoldDB" id="A0AA45WTL4"/>
<comment type="caution">
    <text evidence="15">The sequence shown here is derived from an EMBL/GenBank/DDBJ whole genome shotgun (WGS) entry which is preliminary data.</text>
</comment>
<keyword evidence="10 14" id="KW-0472">Membrane</keyword>
<evidence type="ECO:0000256" key="1">
    <source>
        <dbReference type="ARBA" id="ARBA00004651"/>
    </source>
</evidence>
<evidence type="ECO:0000256" key="14">
    <source>
        <dbReference type="SAM" id="Phobius"/>
    </source>
</evidence>
<dbReference type="PANTHER" id="PTHR48086:SF3">
    <property type="entry name" value="SODIUM_PROLINE SYMPORTER"/>
    <property type="match status" value="1"/>
</dbReference>
<evidence type="ECO:0000256" key="2">
    <source>
        <dbReference type="ARBA" id="ARBA00006434"/>
    </source>
</evidence>
<feature type="transmembrane region" description="Helical" evidence="14">
    <location>
        <begin position="46"/>
        <end position="69"/>
    </location>
</feature>
<dbReference type="Pfam" id="PF00474">
    <property type="entry name" value="SSF"/>
    <property type="match status" value="1"/>
</dbReference>
<keyword evidence="11" id="KW-0739">Sodium transport</keyword>
<feature type="transmembrane region" description="Helical" evidence="14">
    <location>
        <begin position="156"/>
        <end position="175"/>
    </location>
</feature>
<evidence type="ECO:0000313" key="15">
    <source>
        <dbReference type="EMBL" id="SMP43761.1"/>
    </source>
</evidence>
<accession>A0AA45WTL4</accession>
<feature type="transmembrane region" description="Helical" evidence="14">
    <location>
        <begin position="452"/>
        <end position="470"/>
    </location>
</feature>
<dbReference type="GO" id="GO:0006814">
    <property type="term" value="P:sodium ion transport"/>
    <property type="evidence" value="ECO:0007669"/>
    <property type="project" value="UniProtKB-KW"/>
</dbReference>
<evidence type="ECO:0000256" key="3">
    <source>
        <dbReference type="ARBA" id="ARBA00022448"/>
    </source>
</evidence>
<dbReference type="RefSeq" id="WP_283408009.1">
    <property type="nucleotide sequence ID" value="NZ_FXUF01000002.1"/>
</dbReference>
<keyword evidence="5 14" id="KW-0812">Transmembrane</keyword>
<evidence type="ECO:0000256" key="13">
    <source>
        <dbReference type="RuleBase" id="RU362091"/>
    </source>
</evidence>
<comment type="catalytic activity">
    <reaction evidence="12">
        <text>L-proline(in) + Na(+)(in) = L-proline(out) + Na(+)(out)</text>
        <dbReference type="Rhea" id="RHEA:28967"/>
        <dbReference type="ChEBI" id="CHEBI:29101"/>
        <dbReference type="ChEBI" id="CHEBI:60039"/>
    </reaction>
</comment>
<evidence type="ECO:0000256" key="11">
    <source>
        <dbReference type="ARBA" id="ARBA00023201"/>
    </source>
</evidence>
<dbReference type="InterPro" id="IPR038377">
    <property type="entry name" value="Na/Glc_symporter_sf"/>
</dbReference>
<dbReference type="GO" id="GO:0005886">
    <property type="term" value="C:plasma membrane"/>
    <property type="evidence" value="ECO:0007669"/>
    <property type="project" value="UniProtKB-SubCell"/>
</dbReference>
<comment type="similarity">
    <text evidence="2 13">Belongs to the sodium:solute symporter (SSF) (TC 2.A.21) family.</text>
</comment>
<dbReference type="EMBL" id="FXUF01000002">
    <property type="protein sequence ID" value="SMP43761.1"/>
    <property type="molecule type" value="Genomic_DNA"/>
</dbReference>
<proteinExistence type="inferred from homology"/>
<gene>
    <name evidence="15" type="ORF">SAMN06296020_10293</name>
</gene>
<dbReference type="Gene3D" id="1.20.1730.10">
    <property type="entry name" value="Sodium/glucose cotransporter"/>
    <property type="match status" value="1"/>
</dbReference>
<evidence type="ECO:0000256" key="4">
    <source>
        <dbReference type="ARBA" id="ARBA00022475"/>
    </source>
</evidence>
<evidence type="ECO:0000256" key="6">
    <source>
        <dbReference type="ARBA" id="ARBA00022847"/>
    </source>
</evidence>
<feature type="transmembrane region" description="Helical" evidence="14">
    <location>
        <begin position="75"/>
        <end position="93"/>
    </location>
</feature>